<reference evidence="4" key="1">
    <citation type="submission" date="2016-05" db="EMBL/GenBank/DDBJ databases">
        <authorList>
            <person name="Wang W."/>
            <person name="Zhu L."/>
        </authorList>
    </citation>
    <scope>NUCLEOTIDE SEQUENCE [LARGE SCALE GENOMIC DNA]</scope>
    <source>
        <strain evidence="4">W-2</strain>
    </source>
</reference>
<evidence type="ECO:0000313" key="4">
    <source>
        <dbReference type="Proteomes" id="UP000078290"/>
    </source>
</evidence>
<sequence>MYDETKPLVFNQLNLVSKSNSLVEARYKLGTMEQKVIAAIASNISPDDKDFQTYTFSIKEFKELIGSKSKNIYHEIDKVMTKLMQPFNFINAEGKPTKIAWLSKATYNVGEGTVTVRFDPDLKPFFLFLNEKFTRYKLGNIIHLRRSYSIRIYELLKSYEGLAERTFTLEELRSKLGVENKYPHWINFRQRVLDPAQEELEEKTDIMFTYEPIKKGRSIEKVKFIIKPNPKNKTLMTNIVEQLEKVLENEDVLEIQEKGKELGLTLPKKLVQEWLKYGKETVMELMESIQYRDDIENKIGYISSVLRRKAESEEKMADVDQVQKKIREVIHYFTPRQGARKVDLLPEWLVKSTAVDIFAKDMAPEEAEQLWEEKRDEIMEEINNRRLKMTT</sequence>
<dbReference type="InterPro" id="IPR000525">
    <property type="entry name" value="Initiator_Rep_WH1"/>
</dbReference>
<dbReference type="GO" id="GO:0003887">
    <property type="term" value="F:DNA-directed DNA polymerase activity"/>
    <property type="evidence" value="ECO:0007669"/>
    <property type="project" value="InterPro"/>
</dbReference>
<organism evidence="3 4">
    <name type="scientific">Parageobacillus thermoglucosidasius</name>
    <name type="common">Geobacillus thermoglucosidasius</name>
    <dbReference type="NCBI Taxonomy" id="1426"/>
    <lineage>
        <taxon>Bacteria</taxon>
        <taxon>Bacillati</taxon>
        <taxon>Bacillota</taxon>
        <taxon>Bacilli</taxon>
        <taxon>Bacillales</taxon>
        <taxon>Anoxybacillaceae</taxon>
        <taxon>Parageobacillus</taxon>
    </lineage>
</organism>
<comment type="caution">
    <text evidence="3">The sequence shown here is derived from an EMBL/GenBank/DDBJ whole genome shotgun (WGS) entry which is preliminary data.</text>
</comment>
<dbReference type="Proteomes" id="UP000078290">
    <property type="component" value="Unassembled WGS sequence"/>
</dbReference>
<dbReference type="GO" id="GO:0006270">
    <property type="term" value="P:DNA replication initiation"/>
    <property type="evidence" value="ECO:0007669"/>
    <property type="project" value="InterPro"/>
</dbReference>
<dbReference type="InterPro" id="IPR036388">
    <property type="entry name" value="WH-like_DNA-bd_sf"/>
</dbReference>
<feature type="domain" description="Initiator Rep protein WH1" evidence="2">
    <location>
        <begin position="16"/>
        <end position="157"/>
    </location>
</feature>
<accession>A0A1B7KVM4</accession>
<evidence type="ECO:0000313" key="3">
    <source>
        <dbReference type="EMBL" id="OAT74097.1"/>
    </source>
</evidence>
<proteinExistence type="inferred from homology"/>
<evidence type="ECO:0000259" key="2">
    <source>
        <dbReference type="Pfam" id="PF01051"/>
    </source>
</evidence>
<protein>
    <submittedName>
        <fullName evidence="3">Replication protein RepB</fullName>
    </submittedName>
</protein>
<comment type="similarity">
    <text evidence="1">Belongs to the initiator RepB protein family.</text>
</comment>
<dbReference type="Pfam" id="PF01051">
    <property type="entry name" value="Rep3_N"/>
    <property type="match status" value="1"/>
</dbReference>
<dbReference type="AlphaFoldDB" id="A0A1B7KVM4"/>
<evidence type="ECO:0000256" key="1">
    <source>
        <dbReference type="ARBA" id="ARBA00038283"/>
    </source>
</evidence>
<dbReference type="InterPro" id="IPR036390">
    <property type="entry name" value="WH_DNA-bd_sf"/>
</dbReference>
<dbReference type="Pfam" id="PF21205">
    <property type="entry name" value="Rep3_C"/>
    <property type="match status" value="1"/>
</dbReference>
<gene>
    <name evidence="3" type="ORF">A7K69_16180</name>
</gene>
<dbReference type="OrthoDB" id="9765378at2"/>
<dbReference type="Gene3D" id="1.10.10.10">
    <property type="entry name" value="Winged helix-like DNA-binding domain superfamily/Winged helix DNA-binding domain"/>
    <property type="match status" value="2"/>
</dbReference>
<dbReference type="EMBL" id="LXMA01000002">
    <property type="protein sequence ID" value="OAT74097.1"/>
    <property type="molecule type" value="Genomic_DNA"/>
</dbReference>
<dbReference type="RefSeq" id="WP_064550373.1">
    <property type="nucleotide sequence ID" value="NZ_LXMA01000002.1"/>
</dbReference>
<dbReference type="SUPFAM" id="SSF46785">
    <property type="entry name" value="Winged helix' DNA-binding domain"/>
    <property type="match status" value="2"/>
</dbReference>
<name>A0A1B7KVM4_PARTM</name>